<evidence type="ECO:0000256" key="1">
    <source>
        <dbReference type="SAM" id="SignalP"/>
    </source>
</evidence>
<feature type="domain" description="Endo-beta-1,2-glucanase SGL" evidence="2">
    <location>
        <begin position="74"/>
        <end position="522"/>
    </location>
</feature>
<organism evidence="3 4">
    <name type="scientific">Hyaloscypha variabilis (strain UAMH 11265 / GT02V1 / F)</name>
    <name type="common">Meliniomyces variabilis</name>
    <dbReference type="NCBI Taxonomy" id="1149755"/>
    <lineage>
        <taxon>Eukaryota</taxon>
        <taxon>Fungi</taxon>
        <taxon>Dikarya</taxon>
        <taxon>Ascomycota</taxon>
        <taxon>Pezizomycotina</taxon>
        <taxon>Leotiomycetes</taxon>
        <taxon>Helotiales</taxon>
        <taxon>Hyaloscyphaceae</taxon>
        <taxon>Hyaloscypha</taxon>
        <taxon>Hyaloscypha variabilis</taxon>
    </lineage>
</organism>
<sequence>MFLQIILAITSALTTGAVPSPQQVKPRATPNCRFSPTYTQAQILQNPNPFISDVLYWEGKFHQNNVSYNTYNGMSYDGTLLDETTGLATAKHPFSAASKESLQIMLYAHAISGSPQAAQFLSPEDPGAAPGIAIDIMTLKLKTYLQFNQTFPGFGGFFPWYTGDSQDIVPTWDWVNRVPALDNGELIWAVYSAIQAMESSSNPNYQTLAKKWQAWLDYTKLTAAKIFYAGNGAVCSVTDIGNQSFSINDPRQTYKCEGSGTLNDPYEGELFTWWLYFFGGLSENDKNLLWVVKRPQLVSVEYNMGGVGPITVQKGYWFSAHEQWKVMEMPYYDVDLVKRLFTNAERARTCNSVVTKVPGMFASVNNSTDPTTGQIIGYISNAGIPSISNQTIQELDVITPYSVFPVVLLDNAVGMAWWKNMADGKKMQNPYGSSESTRVDGTATSSFVSWDSKITTVNAILGGVTDFVRQKMKTDGIYNDFISVTQREYGAVFQNLKGENINFCLPSEKVPDEGLVDYTQCK</sequence>
<dbReference type="CDD" id="cd24165">
    <property type="entry name" value="TfSGL-like"/>
    <property type="match status" value="1"/>
</dbReference>
<evidence type="ECO:0000313" key="4">
    <source>
        <dbReference type="Proteomes" id="UP000235786"/>
    </source>
</evidence>
<feature type="signal peptide" evidence="1">
    <location>
        <begin position="1"/>
        <end position="16"/>
    </location>
</feature>
<proteinExistence type="predicted"/>
<evidence type="ECO:0000259" key="2">
    <source>
        <dbReference type="Pfam" id="PF26157"/>
    </source>
</evidence>
<keyword evidence="1" id="KW-0732">Signal</keyword>
<dbReference type="Proteomes" id="UP000235786">
    <property type="component" value="Unassembled WGS sequence"/>
</dbReference>
<accession>A0A2J6S176</accession>
<protein>
    <submittedName>
        <fullName evidence="3">Putative GPI anchored protein</fullName>
    </submittedName>
</protein>
<keyword evidence="4" id="KW-1185">Reference proteome</keyword>
<dbReference type="InterPro" id="IPR058773">
    <property type="entry name" value="SGL_GH162"/>
</dbReference>
<dbReference type="OrthoDB" id="9981847at2759"/>
<evidence type="ECO:0000313" key="3">
    <source>
        <dbReference type="EMBL" id="PMD44477.1"/>
    </source>
</evidence>
<gene>
    <name evidence="3" type="ORF">L207DRAFT_483439</name>
</gene>
<dbReference type="Pfam" id="PF26157">
    <property type="entry name" value="SGL_GH162"/>
    <property type="match status" value="1"/>
</dbReference>
<feature type="chain" id="PRO_5014445970" evidence="1">
    <location>
        <begin position="17"/>
        <end position="522"/>
    </location>
</feature>
<dbReference type="AlphaFoldDB" id="A0A2J6S176"/>
<name>A0A2J6S176_HYAVF</name>
<dbReference type="EMBL" id="KZ613941">
    <property type="protein sequence ID" value="PMD44477.1"/>
    <property type="molecule type" value="Genomic_DNA"/>
</dbReference>
<reference evidence="3 4" key="1">
    <citation type="submission" date="2016-04" db="EMBL/GenBank/DDBJ databases">
        <title>A degradative enzymes factory behind the ericoid mycorrhizal symbiosis.</title>
        <authorList>
            <consortium name="DOE Joint Genome Institute"/>
            <person name="Martino E."/>
            <person name="Morin E."/>
            <person name="Grelet G."/>
            <person name="Kuo A."/>
            <person name="Kohler A."/>
            <person name="Daghino S."/>
            <person name="Barry K."/>
            <person name="Choi C."/>
            <person name="Cichocki N."/>
            <person name="Clum A."/>
            <person name="Copeland A."/>
            <person name="Hainaut M."/>
            <person name="Haridas S."/>
            <person name="Labutti K."/>
            <person name="Lindquist E."/>
            <person name="Lipzen A."/>
            <person name="Khouja H.-R."/>
            <person name="Murat C."/>
            <person name="Ohm R."/>
            <person name="Olson A."/>
            <person name="Spatafora J."/>
            <person name="Veneault-Fourrey C."/>
            <person name="Henrissat B."/>
            <person name="Grigoriev I."/>
            <person name="Martin F."/>
            <person name="Perotto S."/>
        </authorList>
    </citation>
    <scope>NUCLEOTIDE SEQUENCE [LARGE SCALE GENOMIC DNA]</scope>
    <source>
        <strain evidence="3 4">F</strain>
    </source>
</reference>